<dbReference type="InterPro" id="IPR020103">
    <property type="entry name" value="PsdUridine_synth_cat_dom_sf"/>
</dbReference>
<keyword evidence="7" id="KW-1185">Reference proteome</keyword>
<evidence type="ECO:0000256" key="1">
    <source>
        <dbReference type="ARBA" id="ARBA00010876"/>
    </source>
</evidence>
<dbReference type="InterPro" id="IPR058917">
    <property type="entry name" value="RESC6_dom"/>
</dbReference>
<dbReference type="Gene3D" id="3.30.2350.10">
    <property type="entry name" value="Pseudouridine synthase"/>
    <property type="match status" value="1"/>
</dbReference>
<reference evidence="6 7" key="2">
    <citation type="submission" date="2024-05" db="EMBL/GenBank/DDBJ databases">
        <authorList>
            <person name="Chen Y."/>
            <person name="Shah S."/>
            <person name="Dougan E. K."/>
            <person name="Thang M."/>
            <person name="Chan C."/>
        </authorList>
    </citation>
    <scope>NUCLEOTIDE SEQUENCE [LARGE SCALE GENOMIC DNA]</scope>
</reference>
<dbReference type="InterPro" id="IPR006145">
    <property type="entry name" value="PsdUridine_synth_RsuA/RluA"/>
</dbReference>
<reference evidence="5" key="1">
    <citation type="submission" date="2022-10" db="EMBL/GenBank/DDBJ databases">
        <authorList>
            <person name="Chen Y."/>
            <person name="Dougan E. K."/>
            <person name="Chan C."/>
            <person name="Rhodes N."/>
            <person name="Thang M."/>
        </authorList>
    </citation>
    <scope>NUCLEOTIDE SEQUENCE</scope>
</reference>
<dbReference type="PANTHER" id="PTHR21600:SF87">
    <property type="entry name" value="RNA PSEUDOURIDYLATE SYNTHASE DOMAIN-CONTAINING PROTEIN 1"/>
    <property type="match status" value="1"/>
</dbReference>
<dbReference type="EMBL" id="CAMXCT020000604">
    <property type="protein sequence ID" value="CAL1134397.1"/>
    <property type="molecule type" value="Genomic_DNA"/>
</dbReference>
<dbReference type="EMBL" id="CAMXCT030000604">
    <property type="protein sequence ID" value="CAL4768334.1"/>
    <property type="molecule type" value="Genomic_DNA"/>
</dbReference>
<dbReference type="InterPro" id="IPR050188">
    <property type="entry name" value="RluA_PseudoU_synthase"/>
</dbReference>
<dbReference type="AlphaFoldDB" id="A0A9P1FNX8"/>
<dbReference type="GO" id="GO:0003723">
    <property type="term" value="F:RNA binding"/>
    <property type="evidence" value="ECO:0007669"/>
    <property type="project" value="InterPro"/>
</dbReference>
<feature type="region of interest" description="Disordered" evidence="2">
    <location>
        <begin position="408"/>
        <end position="429"/>
    </location>
</feature>
<dbReference type="GO" id="GO:0009982">
    <property type="term" value="F:pseudouridine synthase activity"/>
    <property type="evidence" value="ECO:0007669"/>
    <property type="project" value="InterPro"/>
</dbReference>
<dbReference type="OrthoDB" id="442505at2759"/>
<feature type="domain" description="RNA-editing substrate-binding complex 6 protein" evidence="4">
    <location>
        <begin position="209"/>
        <end position="296"/>
    </location>
</feature>
<protein>
    <submittedName>
        <fullName evidence="6">Ribosomal large subunit pseudouridine synthase D (23S rRNA pseudouridine(1911/1915/1917) synthase) (rRNA pseudouridylate synthase D) (rRNA-uridine isomerase D)</fullName>
    </submittedName>
</protein>
<accession>A0A9P1FNX8</accession>
<feature type="compositionally biased region" description="Acidic residues" evidence="2">
    <location>
        <begin position="891"/>
        <end position="906"/>
    </location>
</feature>
<feature type="region of interest" description="Disordered" evidence="2">
    <location>
        <begin position="750"/>
        <end position="777"/>
    </location>
</feature>
<evidence type="ECO:0000313" key="5">
    <source>
        <dbReference type="EMBL" id="CAI3981022.1"/>
    </source>
</evidence>
<dbReference type="PANTHER" id="PTHR21600">
    <property type="entry name" value="MITOCHONDRIAL RNA PSEUDOURIDINE SYNTHASE"/>
    <property type="match status" value="1"/>
</dbReference>
<organism evidence="5">
    <name type="scientific">Cladocopium goreaui</name>
    <dbReference type="NCBI Taxonomy" id="2562237"/>
    <lineage>
        <taxon>Eukaryota</taxon>
        <taxon>Sar</taxon>
        <taxon>Alveolata</taxon>
        <taxon>Dinophyceae</taxon>
        <taxon>Suessiales</taxon>
        <taxon>Symbiodiniaceae</taxon>
        <taxon>Cladocopium</taxon>
    </lineage>
</organism>
<dbReference type="GO" id="GO:0000455">
    <property type="term" value="P:enzyme-directed rRNA pseudouridine synthesis"/>
    <property type="evidence" value="ECO:0007669"/>
    <property type="project" value="TreeGrafter"/>
</dbReference>
<sequence length="1031" mass="113900">MVNCCETVRKLVWALSVLSSDDVWLFGRLGDKLAERQEELSGADVATIAFAYQRAGQTHSLLFRALAKRLPFCTLTAAGVAKLAAAFAGVGFDVQVSQGVFGELLSQATKEIDHFEAQDLVNLLHATATITKTLEVEVQGFLEAASRRCEALCAVSQAQRDLLLPKDLCSFAWSFAQLQCTNVLPTLARACLDHRNFHSFDPRFLSGQLCWAFGATRVDEPELFDAIAQEVMRSPSAYQPRDVSVLAWSFARLGYHQPLLFDRLCGRAMGLLEKFNSQDMANMLWAFSHVGIIAPSVFTKAAPLIRQKLSTYRLQELALVAWAFNSQLDQAQHVRKRMTSPSWQRLCLDSMMLGWWIAADLRRRRLPVSPARDVKAVLRQLRSLGVLDVDTLSQARAELGRSSAKLTKASLGPSQGAGDVRSCDGDGDHARDEPRVVLDLLEEAVIYKPKGWEVEPTAGCAHKQLSDFVQQTMPENVMNSDATNSYGFLHRLDVVTSGLVLRAKNYRAYHNLDFQLMEGSIDREYQVLCHGFWSRVACCLDLPVFALKGAVTRRSQVATPGARPARSDVKVLSHLSFGSRALSFAHISIQTGRRHQIRAQAAHVGHPVVSDSFYTTPSTFADDQTLSADCFLHRYRLSFTDMSGVRREVFMPLPPHLSAALKSAEAKDPRNADLRLKPKSFAETKEFRRRGRDASATTFLFGSFQSQKDHNVFGEEVEEWNSDCPPFLPDGRSHKHGFCRKLDPVKQDFYPPANPEPRPGVQPTAVQPTAPQKPRVPVEKPQVPFELPAQTIREEQKLVVQEPQVPFTAQSPQKTQATEATLKMTRQQHKEMKHKDKIQPPFVGPEAAEDVSPAPSAAPAPPVEVDPGEPRPPLIVEQKTSAPSKGPEIGIVEDDPSPEEELLEADPEAKKLLNKLTEEGVQLEEQKAMEQFLPKNPPGTPKPEDQEPFWPPRGGTAPPMQPIPPRPGEPDYNYGWTPPAGRVPYSPPWPGGAPLTAVDRAEAVAAEVGNEASAAAHSVEDAADALLNTPM</sequence>
<evidence type="ECO:0000259" key="3">
    <source>
        <dbReference type="Pfam" id="PF00849"/>
    </source>
</evidence>
<comment type="caution">
    <text evidence="5">The sequence shown here is derived from an EMBL/GenBank/DDBJ whole genome shotgun (WGS) entry which is preliminary data.</text>
</comment>
<comment type="similarity">
    <text evidence="1">Belongs to the pseudouridine synthase RluA family.</text>
</comment>
<evidence type="ECO:0000313" key="7">
    <source>
        <dbReference type="Proteomes" id="UP001152797"/>
    </source>
</evidence>
<feature type="domain" description="Pseudouridine synthase RsuA/RluA-like" evidence="3">
    <location>
        <begin position="445"/>
        <end position="603"/>
    </location>
</feature>
<dbReference type="Pfam" id="PF00849">
    <property type="entry name" value="PseudoU_synth_2"/>
    <property type="match status" value="1"/>
</dbReference>
<evidence type="ECO:0000313" key="6">
    <source>
        <dbReference type="EMBL" id="CAL4768334.1"/>
    </source>
</evidence>
<name>A0A9P1FNX8_9DINO</name>
<feature type="region of interest" description="Disordered" evidence="2">
    <location>
        <begin position="830"/>
        <end position="975"/>
    </location>
</feature>
<dbReference type="CDD" id="cd02869">
    <property type="entry name" value="PseudoU_synth_RluA_like"/>
    <property type="match status" value="1"/>
</dbReference>
<proteinExistence type="inferred from homology"/>
<keyword evidence="6" id="KW-0413">Isomerase</keyword>
<dbReference type="SUPFAM" id="SSF55120">
    <property type="entry name" value="Pseudouridine synthase"/>
    <property type="match status" value="1"/>
</dbReference>
<dbReference type="Pfam" id="PF26188">
    <property type="entry name" value="RESC6"/>
    <property type="match status" value="1"/>
</dbReference>
<gene>
    <name evidence="5" type="ORF">C1SCF055_LOCUS8853</name>
</gene>
<evidence type="ECO:0000259" key="4">
    <source>
        <dbReference type="Pfam" id="PF26188"/>
    </source>
</evidence>
<dbReference type="EMBL" id="CAMXCT010000604">
    <property type="protein sequence ID" value="CAI3981022.1"/>
    <property type="molecule type" value="Genomic_DNA"/>
</dbReference>
<dbReference type="Proteomes" id="UP001152797">
    <property type="component" value="Unassembled WGS sequence"/>
</dbReference>
<evidence type="ECO:0000256" key="2">
    <source>
        <dbReference type="SAM" id="MobiDB-lite"/>
    </source>
</evidence>